<dbReference type="EMBL" id="JANRMS010001872">
    <property type="protein sequence ID" value="KAJ3525642.1"/>
    <property type="molecule type" value="Genomic_DNA"/>
</dbReference>
<sequence length="399" mass="45222">MPSSTKTGHHRNHSHHHHHHVDRLGGLPDKLLVLIFNMLHGHDLCSVSRLNKRYHSLADAVLYKTVQFLTPELHLIFSESLNYRPRRGSAIQDVKLAYPASTLSQLISDTTMPSNSLSQTISRMSNLETLDIAVPVTLLHSVGHLFNSPFDLACLKSCTLFYQDEDDRYWDLQENIYIFAHPTLETLVIKRAKLDDRGFDVIERPHETALSKLHLIECDINDDALSDLLVFPKALKEFVMTQDEDPVPELEESSDSIRDYLAALRSACHSLETITIDSPTLRSSRALALRDFTALKTLRLNWDHQLYGRTTKRPRLHSVGLPPALETLEFFNELGTDEEVTDLLVNTIEQVNVMAEHLKELIVRAEEAEIPKDVLEACKSQPQIHLHIIGGDESGDDSE</sequence>
<proteinExistence type="predicted"/>
<evidence type="ECO:0000313" key="1">
    <source>
        <dbReference type="EMBL" id="KAJ3525642.1"/>
    </source>
</evidence>
<gene>
    <name evidence="1" type="ORF">NM208_g11550</name>
</gene>
<name>A0ACC1RU92_9HYPO</name>
<keyword evidence="2" id="KW-1185">Reference proteome</keyword>
<accession>A0ACC1RU92</accession>
<protein>
    <submittedName>
        <fullName evidence="1">Uncharacterized protein</fullName>
    </submittedName>
</protein>
<comment type="caution">
    <text evidence="1">The sequence shown here is derived from an EMBL/GenBank/DDBJ whole genome shotgun (WGS) entry which is preliminary data.</text>
</comment>
<dbReference type="Proteomes" id="UP001148629">
    <property type="component" value="Unassembled WGS sequence"/>
</dbReference>
<evidence type="ECO:0000313" key="2">
    <source>
        <dbReference type="Proteomes" id="UP001148629"/>
    </source>
</evidence>
<organism evidence="1 2">
    <name type="scientific">Fusarium decemcellulare</name>
    <dbReference type="NCBI Taxonomy" id="57161"/>
    <lineage>
        <taxon>Eukaryota</taxon>
        <taxon>Fungi</taxon>
        <taxon>Dikarya</taxon>
        <taxon>Ascomycota</taxon>
        <taxon>Pezizomycotina</taxon>
        <taxon>Sordariomycetes</taxon>
        <taxon>Hypocreomycetidae</taxon>
        <taxon>Hypocreales</taxon>
        <taxon>Nectriaceae</taxon>
        <taxon>Fusarium</taxon>
        <taxon>Fusarium decemcellulare species complex</taxon>
    </lineage>
</organism>
<reference evidence="1" key="1">
    <citation type="submission" date="2022-08" db="EMBL/GenBank/DDBJ databases">
        <title>Genome Sequence of Fusarium decemcellulare.</title>
        <authorList>
            <person name="Buettner E."/>
        </authorList>
    </citation>
    <scope>NUCLEOTIDE SEQUENCE</scope>
    <source>
        <strain evidence="1">Babe19</strain>
    </source>
</reference>